<organism evidence="4 5">
    <name type="scientific">Helobdella robusta</name>
    <name type="common">Californian leech</name>
    <dbReference type="NCBI Taxonomy" id="6412"/>
    <lineage>
        <taxon>Eukaryota</taxon>
        <taxon>Metazoa</taxon>
        <taxon>Spiralia</taxon>
        <taxon>Lophotrochozoa</taxon>
        <taxon>Annelida</taxon>
        <taxon>Clitellata</taxon>
        <taxon>Hirudinea</taxon>
        <taxon>Rhynchobdellida</taxon>
        <taxon>Glossiphoniidae</taxon>
        <taxon>Helobdella</taxon>
    </lineage>
</organism>
<feature type="compositionally biased region" description="Low complexity" evidence="2">
    <location>
        <begin position="1"/>
        <end position="14"/>
    </location>
</feature>
<dbReference type="RefSeq" id="XP_009013771.1">
    <property type="nucleotide sequence ID" value="XM_009015523.1"/>
</dbReference>
<accession>T1FSC3</accession>
<reference evidence="5" key="1">
    <citation type="submission" date="2012-12" db="EMBL/GenBank/DDBJ databases">
        <authorList>
            <person name="Hellsten U."/>
            <person name="Grimwood J."/>
            <person name="Chapman J.A."/>
            <person name="Shapiro H."/>
            <person name="Aerts A."/>
            <person name="Otillar R.P."/>
            <person name="Terry A.Y."/>
            <person name="Boore J.L."/>
            <person name="Simakov O."/>
            <person name="Marletaz F."/>
            <person name="Cho S.-J."/>
            <person name="Edsinger-Gonzales E."/>
            <person name="Havlak P."/>
            <person name="Kuo D.-H."/>
            <person name="Larsson T."/>
            <person name="Lv J."/>
            <person name="Arendt D."/>
            <person name="Savage R."/>
            <person name="Osoegawa K."/>
            <person name="de Jong P."/>
            <person name="Lindberg D.R."/>
            <person name="Seaver E.C."/>
            <person name="Weisblat D.A."/>
            <person name="Putnam N.H."/>
            <person name="Grigoriev I.V."/>
            <person name="Rokhsar D.S."/>
        </authorList>
    </citation>
    <scope>NUCLEOTIDE SEQUENCE</scope>
</reference>
<feature type="region of interest" description="Disordered" evidence="2">
    <location>
        <begin position="1"/>
        <end position="33"/>
    </location>
</feature>
<protein>
    <submittedName>
        <fullName evidence="3 4">Uncharacterized protein</fullName>
    </submittedName>
</protein>
<dbReference type="EnsemblMetazoa" id="HelroT190833">
    <property type="protein sequence ID" value="HelroP190833"/>
    <property type="gene ID" value="HelroG190833"/>
</dbReference>
<reference evidence="4" key="3">
    <citation type="submission" date="2015-06" db="UniProtKB">
        <authorList>
            <consortium name="EnsemblMetazoa"/>
        </authorList>
    </citation>
    <scope>IDENTIFICATION</scope>
</reference>
<feature type="compositionally biased region" description="Acidic residues" evidence="2">
    <location>
        <begin position="16"/>
        <end position="33"/>
    </location>
</feature>
<reference evidence="3 5" key="2">
    <citation type="journal article" date="2013" name="Nature">
        <title>Insights into bilaterian evolution from three spiralian genomes.</title>
        <authorList>
            <person name="Simakov O."/>
            <person name="Marletaz F."/>
            <person name="Cho S.J."/>
            <person name="Edsinger-Gonzales E."/>
            <person name="Havlak P."/>
            <person name="Hellsten U."/>
            <person name="Kuo D.H."/>
            <person name="Larsson T."/>
            <person name="Lv J."/>
            <person name="Arendt D."/>
            <person name="Savage R."/>
            <person name="Osoegawa K."/>
            <person name="de Jong P."/>
            <person name="Grimwood J."/>
            <person name="Chapman J.A."/>
            <person name="Shapiro H."/>
            <person name="Aerts A."/>
            <person name="Otillar R.P."/>
            <person name="Terry A.Y."/>
            <person name="Boore J.L."/>
            <person name="Grigoriev I.V."/>
            <person name="Lindberg D.R."/>
            <person name="Seaver E.C."/>
            <person name="Weisblat D.A."/>
            <person name="Putnam N.H."/>
            <person name="Rokhsar D.S."/>
        </authorList>
    </citation>
    <scope>NUCLEOTIDE SEQUENCE</scope>
</reference>
<dbReference type="Proteomes" id="UP000015101">
    <property type="component" value="Unassembled WGS sequence"/>
</dbReference>
<name>T1FSC3_HELRO</name>
<evidence type="ECO:0000313" key="5">
    <source>
        <dbReference type="Proteomes" id="UP000015101"/>
    </source>
</evidence>
<dbReference type="HOGENOM" id="CLU_742436_0_0_1"/>
<evidence type="ECO:0000313" key="4">
    <source>
        <dbReference type="EnsemblMetazoa" id="HelroP190833"/>
    </source>
</evidence>
<dbReference type="EMBL" id="KB096134">
    <property type="protein sequence ID" value="ESO07982.1"/>
    <property type="molecule type" value="Genomic_DNA"/>
</dbReference>
<dbReference type="InParanoid" id="T1FSC3"/>
<evidence type="ECO:0000256" key="1">
    <source>
        <dbReference type="SAM" id="Coils"/>
    </source>
</evidence>
<keyword evidence="5" id="KW-1185">Reference proteome</keyword>
<evidence type="ECO:0000256" key="2">
    <source>
        <dbReference type="SAM" id="MobiDB-lite"/>
    </source>
</evidence>
<dbReference type="CTD" id="20211720"/>
<proteinExistence type="predicted"/>
<dbReference type="EMBL" id="AMQM01003358">
    <property type="status" value="NOT_ANNOTATED_CDS"/>
    <property type="molecule type" value="Genomic_DNA"/>
</dbReference>
<keyword evidence="1" id="KW-0175">Coiled coil</keyword>
<gene>
    <name evidence="4" type="primary">20211720</name>
    <name evidence="3" type="ORF">HELRODRAFT_190833</name>
</gene>
<dbReference type="KEGG" id="hro:HELRODRAFT_190833"/>
<dbReference type="AlphaFoldDB" id="T1FSC3"/>
<dbReference type="GeneID" id="20211720"/>
<sequence length="373" mass="41413">MALSSASNSSSKQQFSDDDFVAIDEEEDDEDENMVVFKRSTMLAASSSDNTSAAATATDPSLLSLKNAEISLLNFEKYQLLAKISFLEEELTNLKNLSQRCSACSKDLREVRKEDVPMSASDPTDNSVNVVNINASASTNINNNNNNISDNNNMDDNNDITIYNDYININSNNDEDMKAEVSVKSQTVSRSASQSFIILSDSSKETDFCSIDVDFDKKFDKITQTDDKLPVKISKNKATQTRFEKHAKSLSKMRTDAHGNQENAGNIPVDGKKLPYKTRFNLSNAIGWPNAFREVGLNMICHLKQTMDPFNIGMSIDNDNNHLPYKDYDINSNATTSSATPAATMTACPYCRERLDNASMQRHIQSMCGVLEI</sequence>
<feature type="coiled-coil region" evidence="1">
    <location>
        <begin position="77"/>
        <end position="114"/>
    </location>
</feature>
<evidence type="ECO:0000313" key="3">
    <source>
        <dbReference type="EMBL" id="ESO07982.1"/>
    </source>
</evidence>